<dbReference type="RefSeq" id="WP_307394170.1">
    <property type="nucleotide sequence ID" value="NZ_BAAADK010000048.1"/>
</dbReference>
<dbReference type="Proteomes" id="UP001235840">
    <property type="component" value="Unassembled WGS sequence"/>
</dbReference>
<accession>A0ABT9VYV6</accession>
<protein>
    <submittedName>
        <fullName evidence="3">Uncharacterized protein</fullName>
    </submittedName>
</protein>
<feature type="chain" id="PRO_5047414258" evidence="2">
    <location>
        <begin position="27"/>
        <end position="73"/>
    </location>
</feature>
<evidence type="ECO:0000256" key="2">
    <source>
        <dbReference type="SAM" id="SignalP"/>
    </source>
</evidence>
<evidence type="ECO:0000313" key="4">
    <source>
        <dbReference type="Proteomes" id="UP001235840"/>
    </source>
</evidence>
<gene>
    <name evidence="3" type="ORF">J2S11_002072</name>
</gene>
<name>A0ABT9VYV6_9BACI</name>
<evidence type="ECO:0000256" key="1">
    <source>
        <dbReference type="SAM" id="MobiDB-lite"/>
    </source>
</evidence>
<keyword evidence="4" id="KW-1185">Reference proteome</keyword>
<evidence type="ECO:0000313" key="3">
    <source>
        <dbReference type="EMBL" id="MDQ0166171.1"/>
    </source>
</evidence>
<feature type="region of interest" description="Disordered" evidence="1">
    <location>
        <begin position="28"/>
        <end position="73"/>
    </location>
</feature>
<organism evidence="3 4">
    <name type="scientific">Caldalkalibacillus horti</name>
    <dbReference type="NCBI Taxonomy" id="77523"/>
    <lineage>
        <taxon>Bacteria</taxon>
        <taxon>Bacillati</taxon>
        <taxon>Bacillota</taxon>
        <taxon>Bacilli</taxon>
        <taxon>Bacillales</taxon>
        <taxon>Bacillaceae</taxon>
        <taxon>Caldalkalibacillus</taxon>
    </lineage>
</organism>
<dbReference type="EMBL" id="JAUSTY010000007">
    <property type="protein sequence ID" value="MDQ0166171.1"/>
    <property type="molecule type" value="Genomic_DNA"/>
</dbReference>
<feature type="signal peptide" evidence="2">
    <location>
        <begin position="1"/>
        <end position="26"/>
    </location>
</feature>
<feature type="compositionally biased region" description="Polar residues" evidence="1">
    <location>
        <begin position="35"/>
        <end position="46"/>
    </location>
</feature>
<comment type="caution">
    <text evidence="3">The sequence shown here is derived from an EMBL/GenBank/DDBJ whole genome shotgun (WGS) entry which is preliminary data.</text>
</comment>
<sequence>MKKSLIAVFANSLVFLLFFTSGTEVIGNPIGANGEVNNPSPVTNNDKPVGPIEKEPDPDPNSEGNPGGSNGDV</sequence>
<keyword evidence="2" id="KW-0732">Signal</keyword>
<reference evidence="3 4" key="1">
    <citation type="submission" date="2023-07" db="EMBL/GenBank/DDBJ databases">
        <title>Genomic Encyclopedia of Type Strains, Phase IV (KMG-IV): sequencing the most valuable type-strain genomes for metagenomic binning, comparative biology and taxonomic classification.</title>
        <authorList>
            <person name="Goeker M."/>
        </authorList>
    </citation>
    <scope>NUCLEOTIDE SEQUENCE [LARGE SCALE GENOMIC DNA]</scope>
    <source>
        <strain evidence="3 4">DSM 12751</strain>
    </source>
</reference>
<proteinExistence type="predicted"/>